<dbReference type="EMBL" id="KZ805422">
    <property type="protein sequence ID" value="PVH98038.1"/>
    <property type="molecule type" value="Genomic_DNA"/>
</dbReference>
<evidence type="ECO:0000313" key="2">
    <source>
        <dbReference type="EMBL" id="PVH98038.1"/>
    </source>
</evidence>
<dbReference type="Proteomes" id="UP000244855">
    <property type="component" value="Unassembled WGS sequence"/>
</dbReference>
<proteinExistence type="predicted"/>
<organism evidence="2 3">
    <name type="scientific">Periconia macrospinosa</name>
    <dbReference type="NCBI Taxonomy" id="97972"/>
    <lineage>
        <taxon>Eukaryota</taxon>
        <taxon>Fungi</taxon>
        <taxon>Dikarya</taxon>
        <taxon>Ascomycota</taxon>
        <taxon>Pezizomycotina</taxon>
        <taxon>Dothideomycetes</taxon>
        <taxon>Pleosporomycetidae</taxon>
        <taxon>Pleosporales</taxon>
        <taxon>Massarineae</taxon>
        <taxon>Periconiaceae</taxon>
        <taxon>Periconia</taxon>
    </lineage>
</organism>
<sequence>MSTTCFTILRSFSFQLRSREGPRNLSSRRAKPKSKHRHHPHAKHRSKSKSHSYTAAKLRERETQITEKALSPSPSQSPSLHSRSYATTPNFLALPRPKPPISSECACAWDQTHETARGCVCKTEANIANRVSHLDLNFDGAFDKLKQAGANGTMASTQTDQSREQDFDFDAREFGLSEVWLRHITATMSGDSIEVGSVCGELSGQDSKKKHHESKGVEGAAKTRSKSSSGCSCESEGESAEESGSDCMSEGSETTWSRSLRVVP</sequence>
<keyword evidence="3" id="KW-1185">Reference proteome</keyword>
<evidence type="ECO:0000313" key="3">
    <source>
        <dbReference type="Proteomes" id="UP000244855"/>
    </source>
</evidence>
<accession>A0A2V1DIZ1</accession>
<feature type="region of interest" description="Disordered" evidence="1">
    <location>
        <begin position="65"/>
        <end position="84"/>
    </location>
</feature>
<feature type="compositionally biased region" description="Acidic residues" evidence="1">
    <location>
        <begin position="235"/>
        <end position="244"/>
    </location>
</feature>
<gene>
    <name evidence="2" type="ORF">DM02DRAFT_683333</name>
</gene>
<feature type="region of interest" description="Disordered" evidence="1">
    <location>
        <begin position="18"/>
        <end position="54"/>
    </location>
</feature>
<name>A0A2V1DIZ1_9PLEO</name>
<evidence type="ECO:0000256" key="1">
    <source>
        <dbReference type="SAM" id="MobiDB-lite"/>
    </source>
</evidence>
<dbReference type="AlphaFoldDB" id="A0A2V1DIZ1"/>
<reference evidence="2 3" key="1">
    <citation type="journal article" date="2018" name="Sci. Rep.">
        <title>Comparative genomics provides insights into the lifestyle and reveals functional heterogeneity of dark septate endophytic fungi.</title>
        <authorList>
            <person name="Knapp D.G."/>
            <person name="Nemeth J.B."/>
            <person name="Barry K."/>
            <person name="Hainaut M."/>
            <person name="Henrissat B."/>
            <person name="Johnson J."/>
            <person name="Kuo A."/>
            <person name="Lim J.H.P."/>
            <person name="Lipzen A."/>
            <person name="Nolan M."/>
            <person name="Ohm R.A."/>
            <person name="Tamas L."/>
            <person name="Grigoriev I.V."/>
            <person name="Spatafora J.W."/>
            <person name="Nagy L.G."/>
            <person name="Kovacs G.M."/>
        </authorList>
    </citation>
    <scope>NUCLEOTIDE SEQUENCE [LARGE SCALE GENOMIC DNA]</scope>
    <source>
        <strain evidence="2 3">DSE2036</strain>
    </source>
</reference>
<feature type="compositionally biased region" description="Low complexity" evidence="1">
    <location>
        <begin position="71"/>
        <end position="84"/>
    </location>
</feature>
<feature type="compositionally biased region" description="Basic residues" evidence="1">
    <location>
        <begin position="26"/>
        <end position="50"/>
    </location>
</feature>
<feature type="region of interest" description="Disordered" evidence="1">
    <location>
        <begin position="202"/>
        <end position="264"/>
    </location>
</feature>
<protein>
    <submittedName>
        <fullName evidence="2">Uncharacterized protein</fullName>
    </submittedName>
</protein>